<dbReference type="AlphaFoldDB" id="A0A444WRP4"/>
<dbReference type="EMBL" id="SDMP01000021">
    <property type="protein sequence ID" value="RYQ80083.1"/>
    <property type="molecule type" value="Genomic_DNA"/>
</dbReference>
<comment type="caution">
    <text evidence="3">The sequence shown here is derived from an EMBL/GenBank/DDBJ whole genome shotgun (WGS) entry which is preliminary data.</text>
</comment>
<feature type="region of interest" description="Disordered" evidence="1">
    <location>
        <begin position="132"/>
        <end position="157"/>
    </location>
</feature>
<keyword evidence="4" id="KW-1185">Reference proteome</keyword>
<accession>A0A444WRP4</accession>
<evidence type="ECO:0000256" key="1">
    <source>
        <dbReference type="SAM" id="MobiDB-lite"/>
    </source>
</evidence>
<evidence type="ECO:0000259" key="2">
    <source>
        <dbReference type="Pfam" id="PF03108"/>
    </source>
</evidence>
<proteinExistence type="predicted"/>
<reference evidence="3 4" key="1">
    <citation type="submission" date="2019-01" db="EMBL/GenBank/DDBJ databases">
        <title>Sequencing of cultivated peanut Arachis hypogaea provides insights into genome evolution and oil improvement.</title>
        <authorList>
            <person name="Chen X."/>
        </authorList>
    </citation>
    <scope>NUCLEOTIDE SEQUENCE [LARGE SCALE GENOMIC DNA]</scope>
    <source>
        <strain evidence="4">cv. Fuhuasheng</strain>
        <tissue evidence="3">Leaves</tissue>
    </source>
</reference>
<dbReference type="Proteomes" id="UP000289738">
    <property type="component" value="Unassembled WGS sequence"/>
</dbReference>
<sequence>MRNNDNGVTFECENSILLRTQRVSMLSELKSLILSNFGGIEAREVRRIGYKLLANMGNRVFRFRQFRLLGDEHVRLMFDIHGRIMAEQVMELYAKVGDIGGGGSVHSTNVQDDRPLAPPPIHLAIPVDEAEEGDEELNEEYMANSANSDSSERGDEEEFVPETLAQTVAHHVLPPPHPIPTLSAVPSHYHSLDLDAMHERTPFSNTGEKDYNLDSGVEFRVGHRFKCRDAVLQGVKNYSICRSVEYRVIESDRLKYHVQCRQAANGCQWSLCVALRQNFGYCEVRRVGGVYSCLELTMSQDHRQLDSSLICRIILLLIQSNSSISISVLQGVVWASYHFKPSYRKVWMAKKKAIAQIYRDWKESYNMVPKLLQALQ</sequence>
<organism evidence="3 4">
    <name type="scientific">Arachis hypogaea</name>
    <name type="common">Peanut</name>
    <dbReference type="NCBI Taxonomy" id="3818"/>
    <lineage>
        <taxon>Eukaryota</taxon>
        <taxon>Viridiplantae</taxon>
        <taxon>Streptophyta</taxon>
        <taxon>Embryophyta</taxon>
        <taxon>Tracheophyta</taxon>
        <taxon>Spermatophyta</taxon>
        <taxon>Magnoliopsida</taxon>
        <taxon>eudicotyledons</taxon>
        <taxon>Gunneridae</taxon>
        <taxon>Pentapetalae</taxon>
        <taxon>rosids</taxon>
        <taxon>fabids</taxon>
        <taxon>Fabales</taxon>
        <taxon>Fabaceae</taxon>
        <taxon>Papilionoideae</taxon>
        <taxon>50 kb inversion clade</taxon>
        <taxon>dalbergioids sensu lato</taxon>
        <taxon>Dalbergieae</taxon>
        <taxon>Pterocarpus clade</taxon>
        <taxon>Arachis</taxon>
    </lineage>
</organism>
<dbReference type="Pfam" id="PF03108">
    <property type="entry name" value="DBD_Tnp_Mut"/>
    <property type="match status" value="1"/>
</dbReference>
<dbReference type="PANTHER" id="PTHR31973:SF195">
    <property type="entry name" value="MUDR FAMILY TRANSPOSASE"/>
    <property type="match status" value="1"/>
</dbReference>
<dbReference type="PANTHER" id="PTHR31973">
    <property type="entry name" value="POLYPROTEIN, PUTATIVE-RELATED"/>
    <property type="match status" value="1"/>
</dbReference>
<protein>
    <recommendedName>
        <fullName evidence="2">Transposase MuDR plant domain-containing protein</fullName>
    </recommendedName>
</protein>
<feature type="domain" description="Transposase MuDR plant" evidence="2">
    <location>
        <begin position="217"/>
        <end position="278"/>
    </location>
</feature>
<name>A0A444WRP4_ARAHY</name>
<evidence type="ECO:0000313" key="3">
    <source>
        <dbReference type="EMBL" id="RYQ80083.1"/>
    </source>
</evidence>
<gene>
    <name evidence="3" type="ORF">Ahy_Scaffold1g106730</name>
</gene>
<evidence type="ECO:0000313" key="4">
    <source>
        <dbReference type="Proteomes" id="UP000289738"/>
    </source>
</evidence>
<dbReference type="InterPro" id="IPR004332">
    <property type="entry name" value="Transposase_MuDR"/>
</dbReference>